<dbReference type="SUPFAM" id="SSF47459">
    <property type="entry name" value="HLH, helix-loop-helix DNA-binding domain"/>
    <property type="match status" value="1"/>
</dbReference>
<dbReference type="Proteomes" id="UP000614601">
    <property type="component" value="Unassembled WGS sequence"/>
</dbReference>
<dbReference type="EMBL" id="CAJFCW020000004">
    <property type="protein sequence ID" value="CAG9114818.1"/>
    <property type="molecule type" value="Genomic_DNA"/>
</dbReference>
<dbReference type="GO" id="GO:0046983">
    <property type="term" value="F:protein dimerization activity"/>
    <property type="evidence" value="ECO:0007669"/>
    <property type="project" value="InterPro"/>
</dbReference>
<dbReference type="InterPro" id="IPR036638">
    <property type="entry name" value="HLH_DNA-bd_sf"/>
</dbReference>
<evidence type="ECO:0000259" key="1">
    <source>
        <dbReference type="Pfam" id="PF00010"/>
    </source>
</evidence>
<evidence type="ECO:0000313" key="3">
    <source>
        <dbReference type="Proteomes" id="UP000614601"/>
    </source>
</evidence>
<dbReference type="EMBL" id="CAJFDH010000004">
    <property type="protein sequence ID" value="CAD5221257.1"/>
    <property type="molecule type" value="Genomic_DNA"/>
</dbReference>
<dbReference type="Gene3D" id="4.10.280.10">
    <property type="entry name" value="Helix-loop-helix DNA-binding domain"/>
    <property type="match status" value="1"/>
</dbReference>
<dbReference type="OrthoDB" id="6241467at2759"/>
<sequence length="78" mass="9264">METVPDWARPEPGPKPNPCPFLGLTKAFQMLRQKIPEFQERRKRISKLKILQAAISYIIFLENTLYSYEYADYSIHQF</sequence>
<gene>
    <name evidence="2" type="ORF">BOKJ2_LOCUS9354</name>
</gene>
<organism evidence="2 3">
    <name type="scientific">Bursaphelenchus okinawaensis</name>
    <dbReference type="NCBI Taxonomy" id="465554"/>
    <lineage>
        <taxon>Eukaryota</taxon>
        <taxon>Metazoa</taxon>
        <taxon>Ecdysozoa</taxon>
        <taxon>Nematoda</taxon>
        <taxon>Chromadorea</taxon>
        <taxon>Rhabditida</taxon>
        <taxon>Tylenchina</taxon>
        <taxon>Tylenchomorpha</taxon>
        <taxon>Aphelenchoidea</taxon>
        <taxon>Aphelenchoididae</taxon>
        <taxon>Bursaphelenchus</taxon>
    </lineage>
</organism>
<keyword evidence="3" id="KW-1185">Reference proteome</keyword>
<dbReference type="Pfam" id="PF00010">
    <property type="entry name" value="HLH"/>
    <property type="match status" value="1"/>
</dbReference>
<comment type="caution">
    <text evidence="2">The sequence shown here is derived from an EMBL/GenBank/DDBJ whole genome shotgun (WGS) entry which is preliminary data.</text>
</comment>
<reference evidence="2" key="1">
    <citation type="submission" date="2020-09" db="EMBL/GenBank/DDBJ databases">
        <authorList>
            <person name="Kikuchi T."/>
        </authorList>
    </citation>
    <scope>NUCLEOTIDE SEQUENCE</scope>
    <source>
        <strain evidence="2">SH1</strain>
    </source>
</reference>
<protein>
    <recommendedName>
        <fullName evidence="1">BHLH domain-containing protein</fullName>
    </recommendedName>
</protein>
<dbReference type="AlphaFoldDB" id="A0A811KZF1"/>
<name>A0A811KZF1_9BILA</name>
<dbReference type="InterPro" id="IPR011598">
    <property type="entry name" value="bHLH_dom"/>
</dbReference>
<dbReference type="Proteomes" id="UP000783686">
    <property type="component" value="Unassembled WGS sequence"/>
</dbReference>
<accession>A0A811KZF1</accession>
<evidence type="ECO:0000313" key="2">
    <source>
        <dbReference type="EMBL" id="CAD5221257.1"/>
    </source>
</evidence>
<feature type="domain" description="BHLH" evidence="1">
    <location>
        <begin position="25"/>
        <end position="61"/>
    </location>
</feature>
<proteinExistence type="predicted"/>